<dbReference type="GO" id="GO:0016787">
    <property type="term" value="F:hydrolase activity"/>
    <property type="evidence" value="ECO:0007669"/>
    <property type="project" value="UniProtKB-KW"/>
</dbReference>
<dbReference type="Pfam" id="PF04295">
    <property type="entry name" value="GD_AH_second"/>
    <property type="match status" value="1"/>
</dbReference>
<accession>A0ABM7EFK6</accession>
<dbReference type="PANTHER" id="PTHR30536:SF5">
    <property type="entry name" value="ALTRONATE DEHYDRATASE"/>
    <property type="match status" value="1"/>
</dbReference>
<dbReference type="GeneID" id="45524148"/>
<comment type="similarity">
    <text evidence="1">Belongs to the UxaA family.</text>
</comment>
<evidence type="ECO:0000259" key="3">
    <source>
        <dbReference type="SMART" id="SM00858"/>
    </source>
</evidence>
<gene>
    <name evidence="4" type="ORF">PP4_26400</name>
</gene>
<dbReference type="Gene3D" id="2.30.130.110">
    <property type="match status" value="1"/>
</dbReference>
<dbReference type="InterPro" id="IPR048332">
    <property type="entry name" value="GD_AH_C"/>
</dbReference>
<evidence type="ECO:0000256" key="1">
    <source>
        <dbReference type="ARBA" id="ARBA00010986"/>
    </source>
</evidence>
<organism evidence="4 5">
    <name type="scientific">Pseudomonas putida NBRC 14164</name>
    <dbReference type="NCBI Taxonomy" id="1211579"/>
    <lineage>
        <taxon>Bacteria</taxon>
        <taxon>Pseudomonadati</taxon>
        <taxon>Pseudomonadota</taxon>
        <taxon>Gammaproteobacteria</taxon>
        <taxon>Pseudomonadales</taxon>
        <taxon>Pseudomonadaceae</taxon>
        <taxon>Pseudomonas</taxon>
    </lineage>
</organism>
<evidence type="ECO:0000313" key="4">
    <source>
        <dbReference type="EMBL" id="BAN54493.1"/>
    </source>
</evidence>
<dbReference type="SMART" id="SM00858">
    <property type="entry name" value="SAF"/>
    <property type="match status" value="1"/>
</dbReference>
<dbReference type="InterPro" id="IPR013974">
    <property type="entry name" value="SAF"/>
</dbReference>
<evidence type="ECO:0000313" key="5">
    <source>
        <dbReference type="Proteomes" id="UP000016702"/>
    </source>
</evidence>
<dbReference type="Proteomes" id="UP000016702">
    <property type="component" value="Chromosome"/>
</dbReference>
<dbReference type="InterPro" id="IPR007392">
    <property type="entry name" value="GD_AH_second"/>
</dbReference>
<dbReference type="InterPro" id="IPR044144">
    <property type="entry name" value="SAF_UxaA/GarD"/>
</dbReference>
<keyword evidence="5" id="KW-1185">Reference proteome</keyword>
<dbReference type="InterPro" id="IPR052172">
    <property type="entry name" value="UxaA_altronate/galactarate_dh"/>
</dbReference>
<name>A0ABM7EFK6_PSEPU</name>
<keyword evidence="2" id="KW-0456">Lyase</keyword>
<evidence type="ECO:0000256" key="2">
    <source>
        <dbReference type="ARBA" id="ARBA00023239"/>
    </source>
</evidence>
<keyword evidence="4" id="KW-0378">Hydrolase</keyword>
<dbReference type="Pfam" id="PF08666">
    <property type="entry name" value="SAF"/>
    <property type="match status" value="1"/>
</dbReference>
<dbReference type="RefSeq" id="WP_016499712.1">
    <property type="nucleotide sequence ID" value="NC_021505.1"/>
</dbReference>
<sequence>MQLITTTGSASAANAVIRLNPLDDVLVARQPLTEGLLLDEGIVVREPIPAGHKVAAHALSAGQALRRYGQIIGFASQAIAAGEHVHVHNLAMGEFARDYAFGVDAKGQQAPNDDTFMGIVRADGRVATRNYIGILTSVNCSATVARAIADHFRRDIHPEALAPYPNVDGVVALTHGVGCAVDPGGEALAMLRRTLGGYAVHANFASVLLIGLGCETNQIPDLLAAQGLQSSHALRTFTIQGAGGTSKTIASGIAQVKSLLAEANQVERQPVCVRHLTVGLQCGGSDGYSGITANPALGNAVDRLVAAGGTAILSETPEIYGAEHLLTRRAVSQQVGEKLIARIQWWEAYCQRMGAELNNNPSAGNKAGGLTTILEKSLGAVAKAGSSDLMDVYEYAEPVRAHGLVFMDTPGYDPISATGQVAGGANLIAFTTGRGSAYGCAPSPSIKLATNTRLWETQEEDMDVNCGGIADGSMTIEERGEHIYRMMLSIASGERSKSEQHGYGQNEFVPWQIGAIT</sequence>
<feature type="domain" description="SAF" evidence="3">
    <location>
        <begin position="23"/>
        <end position="91"/>
    </location>
</feature>
<dbReference type="Pfam" id="PF20629">
    <property type="entry name" value="GD_AH_C"/>
    <property type="match status" value="1"/>
</dbReference>
<reference evidence="4 5" key="1">
    <citation type="journal article" date="2014" name="Genome Announc.">
        <title>The Complete Genome Sequence of Pseudomonas putida NBRC 14164T Confirms High Intraspecies Variation.</title>
        <authorList>
            <person name="Ohji S."/>
            <person name="Yamazoe A."/>
            <person name="Hosoyama A."/>
            <person name="Tsuchikane K."/>
            <person name="Ezaki T."/>
            <person name="Fujita N."/>
        </authorList>
    </citation>
    <scope>NUCLEOTIDE SEQUENCE [LARGE SCALE GENOMIC DNA]</scope>
    <source>
        <strain evidence="4 5">NBRC 14164</strain>
    </source>
</reference>
<dbReference type="PANTHER" id="PTHR30536">
    <property type="entry name" value="ALTRONATE/GALACTARATE DEHYDRATASE"/>
    <property type="match status" value="1"/>
</dbReference>
<dbReference type="EMBL" id="AP013070">
    <property type="protein sequence ID" value="BAN54493.1"/>
    <property type="molecule type" value="Genomic_DNA"/>
</dbReference>
<proteinExistence type="inferred from homology"/>
<dbReference type="CDD" id="cd11613">
    <property type="entry name" value="SAF_AH_GD"/>
    <property type="match status" value="1"/>
</dbReference>
<protein>
    <submittedName>
        <fullName evidence="4">Hydrolase</fullName>
    </submittedName>
</protein>